<dbReference type="SUPFAM" id="SSF52833">
    <property type="entry name" value="Thioredoxin-like"/>
    <property type="match status" value="1"/>
</dbReference>
<comment type="caution">
    <text evidence="2">The sequence shown here is derived from an EMBL/GenBank/DDBJ whole genome shotgun (WGS) entry which is preliminary data.</text>
</comment>
<evidence type="ECO:0000313" key="2">
    <source>
        <dbReference type="EMBL" id="KAL0579916.1"/>
    </source>
</evidence>
<dbReference type="Gene3D" id="3.40.30.10">
    <property type="entry name" value="Glutaredoxin"/>
    <property type="match status" value="1"/>
</dbReference>
<feature type="domain" description="Thioredoxin" evidence="1">
    <location>
        <begin position="4"/>
        <end position="134"/>
    </location>
</feature>
<organism evidence="2 3">
    <name type="scientific">Marasmius crinis-equi</name>
    <dbReference type="NCBI Taxonomy" id="585013"/>
    <lineage>
        <taxon>Eukaryota</taxon>
        <taxon>Fungi</taxon>
        <taxon>Dikarya</taxon>
        <taxon>Basidiomycota</taxon>
        <taxon>Agaricomycotina</taxon>
        <taxon>Agaricomycetes</taxon>
        <taxon>Agaricomycetidae</taxon>
        <taxon>Agaricales</taxon>
        <taxon>Marasmiineae</taxon>
        <taxon>Marasmiaceae</taxon>
        <taxon>Marasmius</taxon>
    </lineage>
</organism>
<reference evidence="2 3" key="1">
    <citation type="submission" date="2024-02" db="EMBL/GenBank/DDBJ databases">
        <title>A draft genome for the cacao thread blight pathogen Marasmius crinis-equi.</title>
        <authorList>
            <person name="Cohen S.P."/>
            <person name="Baruah I.K."/>
            <person name="Amoako-Attah I."/>
            <person name="Bukari Y."/>
            <person name="Meinhardt L.W."/>
            <person name="Bailey B.A."/>
        </authorList>
    </citation>
    <scope>NUCLEOTIDE SEQUENCE [LARGE SCALE GENOMIC DNA]</scope>
    <source>
        <strain evidence="2 3">GH-76</strain>
    </source>
</reference>
<accession>A0ABR3FWL3</accession>
<evidence type="ECO:0000313" key="3">
    <source>
        <dbReference type="Proteomes" id="UP001465976"/>
    </source>
</evidence>
<evidence type="ECO:0000259" key="1">
    <source>
        <dbReference type="PROSITE" id="PS51352"/>
    </source>
</evidence>
<dbReference type="Proteomes" id="UP001465976">
    <property type="component" value="Unassembled WGS sequence"/>
</dbReference>
<dbReference type="CDD" id="cd02970">
    <property type="entry name" value="PRX_like2"/>
    <property type="match status" value="1"/>
</dbReference>
<dbReference type="PROSITE" id="PS51352">
    <property type="entry name" value="THIOREDOXIN_2"/>
    <property type="match status" value="1"/>
</dbReference>
<protein>
    <recommendedName>
        <fullName evidence="1">Thioredoxin domain-containing protein</fullName>
    </recommendedName>
</protein>
<dbReference type="InterPro" id="IPR036249">
    <property type="entry name" value="Thioredoxin-like_sf"/>
</dbReference>
<name>A0ABR3FWL3_9AGAR</name>
<proteinExistence type="predicted"/>
<sequence length="153" mass="16663">MVDSTTLQKASELEVLDTNGKRVNFGTLFATQKTIVIFTRHFFCGNCQAYVQQLAAVPAEALKNAEVDIVVIGCGDWQAISHYAAQTGLDANKIYAEPTRKLYHALGMDIETLAGTPADQEKRSYLTAAGGLLKRSLVSIWVGPTSFRGYVGF</sequence>
<gene>
    <name evidence="2" type="ORF">V5O48_002087</name>
</gene>
<dbReference type="EMBL" id="JBAHYK010000044">
    <property type="protein sequence ID" value="KAL0579916.1"/>
    <property type="molecule type" value="Genomic_DNA"/>
</dbReference>
<dbReference type="InterPro" id="IPR013766">
    <property type="entry name" value="Thioredoxin_domain"/>
</dbReference>
<dbReference type="PANTHER" id="PTHR28630">
    <property type="match status" value="1"/>
</dbReference>
<dbReference type="PANTHER" id="PTHR28630:SF3">
    <property type="entry name" value="PEROXIREDOXIN-LIKE 2C"/>
    <property type="match status" value="1"/>
</dbReference>
<keyword evidence="3" id="KW-1185">Reference proteome</keyword>
<dbReference type="Pfam" id="PF13911">
    <property type="entry name" value="AhpC-TSA_2"/>
    <property type="match status" value="1"/>
</dbReference>
<dbReference type="InterPro" id="IPR032801">
    <property type="entry name" value="PXL2A/B/C"/>
</dbReference>